<keyword evidence="5" id="KW-0121">Carboxypeptidase</keyword>
<feature type="chain" id="PRO_5020353527" description="alpha-amylase" evidence="4">
    <location>
        <begin position="36"/>
        <end position="619"/>
    </location>
</feature>
<dbReference type="GO" id="GO:0004180">
    <property type="term" value="F:carboxypeptidase activity"/>
    <property type="evidence" value="ECO:0007669"/>
    <property type="project" value="UniProtKB-KW"/>
</dbReference>
<dbReference type="Gene3D" id="2.60.40.10">
    <property type="entry name" value="Immunoglobulins"/>
    <property type="match status" value="1"/>
</dbReference>
<sequence>MPAVIPRRVRAFASGLLVAALTVGGVALGASPAIADDAGSITGVVSGAAPDASAIASARVTAYPDGSTNSAAGTITAADGSYSLIGLQSGAYRVAVHQQSPSQWVDQPVVAGWFGMPTLDELATLPVVQVVAGQAANNDIVLPHYSSISGTVSNDADGSPVAGASVYASPEAGSSSSNAVTGVDGTFTLMVTPGTYRLNVNPVDGLVLASTSDPITIGVGDVVTGLDVRMARGATISGTVTYSTGGPAVGAPVSVRDPAGTGTINATSTDASGHYTLDSVPTGTYAIGFGFGDLPASFHPIWYGGSDDISSATPVSVTVGDEVDGIDAVVVPSTESMTPGTVRIIGNATPGETLQVDTGIWVPTLFTWRTQWLRDGEPIPDAVWSPYYTVADADLGHRLTVEIIGSAVGYVPTAATSAPTEVVRKRMTPGTPTIAGSPQVGKVLTAKPGTWTPGGATFDYQWLRWGQDIPGATSRTYTVAPADQGRGLSVRLTGHKSGWGPTSATSSWTGQITPAPSVTAGTVTISGKARLYRTLTAHTGSWAPNGLDFGYQWMRNGTPIAGATQKTYTVLLADIGAGLSVQVTGAKTGYDPTVVVSASTATVPTPLPSVLKPAIALFG</sequence>
<comment type="caution">
    <text evidence="5">The sequence shown here is derived from an EMBL/GenBank/DDBJ whole genome shotgun (WGS) entry which is preliminary data.</text>
</comment>
<keyword evidence="5" id="KW-0645">Protease</keyword>
<dbReference type="Gene3D" id="2.60.40.2700">
    <property type="match status" value="3"/>
</dbReference>
<keyword evidence="6" id="KW-1185">Reference proteome</keyword>
<evidence type="ECO:0000313" key="6">
    <source>
        <dbReference type="Proteomes" id="UP000307380"/>
    </source>
</evidence>
<protein>
    <recommendedName>
        <fullName evidence="2">alpha-amylase</fullName>
        <ecNumber evidence="2">3.2.1.1</ecNumber>
    </recommendedName>
    <alternativeName>
        <fullName evidence="3">1,4-alpha-D-glucan glucanohydrolase</fullName>
    </alternativeName>
</protein>
<name>A0A4S4FV60_9MICO</name>
<evidence type="ECO:0000256" key="3">
    <source>
        <dbReference type="ARBA" id="ARBA00030238"/>
    </source>
</evidence>
<proteinExistence type="predicted"/>
<dbReference type="GO" id="GO:0004556">
    <property type="term" value="F:alpha-amylase activity"/>
    <property type="evidence" value="ECO:0007669"/>
    <property type="project" value="UniProtKB-EC"/>
</dbReference>
<organism evidence="5 6">
    <name type="scientific">Orlajensenia flava</name>
    <dbReference type="NCBI Taxonomy" id="2565934"/>
    <lineage>
        <taxon>Bacteria</taxon>
        <taxon>Bacillati</taxon>
        <taxon>Actinomycetota</taxon>
        <taxon>Actinomycetes</taxon>
        <taxon>Micrococcales</taxon>
        <taxon>Microbacteriaceae</taxon>
        <taxon>Orlajensenia</taxon>
    </lineage>
</organism>
<reference evidence="5 6" key="1">
    <citation type="submission" date="2019-04" db="EMBL/GenBank/DDBJ databases">
        <authorList>
            <person name="Jiang L."/>
        </authorList>
    </citation>
    <scope>NUCLEOTIDE SEQUENCE [LARGE SCALE GENOMIC DNA]</scope>
    <source>
        <strain evidence="5 6">YIM 131861</strain>
    </source>
</reference>
<dbReference type="SUPFAM" id="SSF49452">
    <property type="entry name" value="Starch-binding domain-like"/>
    <property type="match status" value="3"/>
</dbReference>
<dbReference type="Proteomes" id="UP000307380">
    <property type="component" value="Unassembled WGS sequence"/>
</dbReference>
<dbReference type="Pfam" id="PF13620">
    <property type="entry name" value="CarboxypepD_reg"/>
    <property type="match status" value="2"/>
</dbReference>
<evidence type="ECO:0000256" key="2">
    <source>
        <dbReference type="ARBA" id="ARBA00012595"/>
    </source>
</evidence>
<dbReference type="Gene3D" id="2.60.40.1120">
    <property type="entry name" value="Carboxypeptidase-like, regulatory domain"/>
    <property type="match status" value="2"/>
</dbReference>
<evidence type="ECO:0000256" key="1">
    <source>
        <dbReference type="ARBA" id="ARBA00000548"/>
    </source>
</evidence>
<dbReference type="GO" id="GO:0030246">
    <property type="term" value="F:carbohydrate binding"/>
    <property type="evidence" value="ECO:0007669"/>
    <property type="project" value="InterPro"/>
</dbReference>
<keyword evidence="4" id="KW-0732">Signal</keyword>
<comment type="catalytic activity">
    <reaction evidence="1">
        <text>Endohydrolysis of (1-&gt;4)-alpha-D-glucosidic linkages in polysaccharides containing three or more (1-&gt;4)-alpha-linked D-glucose units.</text>
        <dbReference type="EC" id="3.2.1.1"/>
    </reaction>
</comment>
<evidence type="ECO:0000256" key="4">
    <source>
        <dbReference type="SAM" id="SignalP"/>
    </source>
</evidence>
<dbReference type="EC" id="3.2.1.1" evidence="2"/>
<dbReference type="InterPro" id="IPR013784">
    <property type="entry name" value="Carb-bd-like_fold"/>
</dbReference>
<dbReference type="EMBL" id="SSSN01000007">
    <property type="protein sequence ID" value="THG33902.1"/>
    <property type="molecule type" value="Genomic_DNA"/>
</dbReference>
<dbReference type="OrthoDB" id="3771655at2"/>
<evidence type="ECO:0000313" key="5">
    <source>
        <dbReference type="EMBL" id="THG33902.1"/>
    </source>
</evidence>
<keyword evidence="5" id="KW-0378">Hydrolase</keyword>
<gene>
    <name evidence="5" type="ORF">E6C70_10710</name>
</gene>
<dbReference type="GO" id="GO:0005975">
    <property type="term" value="P:carbohydrate metabolic process"/>
    <property type="evidence" value="ECO:0007669"/>
    <property type="project" value="UniProtKB-ARBA"/>
</dbReference>
<dbReference type="AlphaFoldDB" id="A0A4S4FV60"/>
<feature type="signal peptide" evidence="4">
    <location>
        <begin position="1"/>
        <end position="35"/>
    </location>
</feature>
<accession>A0A4S4FV60</accession>
<dbReference type="RefSeq" id="WP_136424541.1">
    <property type="nucleotide sequence ID" value="NZ_SSSN01000007.1"/>
</dbReference>
<dbReference type="InterPro" id="IPR013783">
    <property type="entry name" value="Ig-like_fold"/>
</dbReference>